<evidence type="ECO:0000313" key="2">
    <source>
        <dbReference type="Proteomes" id="UP001196413"/>
    </source>
</evidence>
<name>A0AAD5N481_PARTN</name>
<dbReference type="AlphaFoldDB" id="A0AAD5N481"/>
<proteinExistence type="predicted"/>
<reference evidence="1" key="1">
    <citation type="submission" date="2021-06" db="EMBL/GenBank/DDBJ databases">
        <title>Parelaphostrongylus tenuis whole genome reference sequence.</title>
        <authorList>
            <person name="Garwood T.J."/>
            <person name="Larsen P.A."/>
            <person name="Fountain-Jones N.M."/>
            <person name="Garbe J.R."/>
            <person name="Macchietto M.G."/>
            <person name="Kania S.A."/>
            <person name="Gerhold R.W."/>
            <person name="Richards J.E."/>
            <person name="Wolf T.M."/>
        </authorList>
    </citation>
    <scope>NUCLEOTIDE SEQUENCE</scope>
    <source>
        <strain evidence="1">MNPRO001-30</strain>
        <tissue evidence="1">Meninges</tissue>
    </source>
</reference>
<comment type="caution">
    <text evidence="1">The sequence shown here is derived from an EMBL/GenBank/DDBJ whole genome shotgun (WGS) entry which is preliminary data.</text>
</comment>
<dbReference type="EMBL" id="JAHQIW010004160">
    <property type="protein sequence ID" value="KAJ1361297.1"/>
    <property type="molecule type" value="Genomic_DNA"/>
</dbReference>
<organism evidence="1 2">
    <name type="scientific">Parelaphostrongylus tenuis</name>
    <name type="common">Meningeal worm</name>
    <dbReference type="NCBI Taxonomy" id="148309"/>
    <lineage>
        <taxon>Eukaryota</taxon>
        <taxon>Metazoa</taxon>
        <taxon>Ecdysozoa</taxon>
        <taxon>Nematoda</taxon>
        <taxon>Chromadorea</taxon>
        <taxon>Rhabditida</taxon>
        <taxon>Rhabditina</taxon>
        <taxon>Rhabditomorpha</taxon>
        <taxon>Strongyloidea</taxon>
        <taxon>Metastrongylidae</taxon>
        <taxon>Parelaphostrongylus</taxon>
    </lineage>
</organism>
<keyword evidence="2" id="KW-1185">Reference proteome</keyword>
<sequence>MSELCIHMVSIFHLHTDRFIERFNLSGILDLNGVTNDGLLEAVANVDMADDHYRRDVTCGQPKSEI</sequence>
<gene>
    <name evidence="1" type="ORF">KIN20_020513</name>
</gene>
<dbReference type="Proteomes" id="UP001196413">
    <property type="component" value="Unassembled WGS sequence"/>
</dbReference>
<protein>
    <submittedName>
        <fullName evidence="1">Uncharacterized protein</fullName>
    </submittedName>
</protein>
<evidence type="ECO:0000313" key="1">
    <source>
        <dbReference type="EMBL" id="KAJ1361297.1"/>
    </source>
</evidence>
<accession>A0AAD5N481</accession>